<name>A0A5B7ZTA5_9GAMM</name>
<organism evidence="2 3">
    <name type="scientific">Thermomonas aquatica</name>
    <dbReference type="NCBI Taxonomy" id="2202149"/>
    <lineage>
        <taxon>Bacteria</taxon>
        <taxon>Pseudomonadati</taxon>
        <taxon>Pseudomonadota</taxon>
        <taxon>Gammaproteobacteria</taxon>
        <taxon>Lysobacterales</taxon>
        <taxon>Lysobacteraceae</taxon>
        <taxon>Thermomonas</taxon>
    </lineage>
</organism>
<dbReference type="RefSeq" id="WP_139717180.1">
    <property type="nucleotide sequence ID" value="NZ_CP040871.1"/>
</dbReference>
<evidence type="ECO:0000313" key="3">
    <source>
        <dbReference type="Proteomes" id="UP000308149"/>
    </source>
</evidence>
<evidence type="ECO:0000256" key="1">
    <source>
        <dbReference type="SAM" id="Phobius"/>
    </source>
</evidence>
<dbReference type="AlphaFoldDB" id="A0A5B7ZTA5"/>
<keyword evidence="1" id="KW-1133">Transmembrane helix</keyword>
<feature type="transmembrane region" description="Helical" evidence="1">
    <location>
        <begin position="12"/>
        <end position="29"/>
    </location>
</feature>
<reference evidence="2 3" key="1">
    <citation type="submission" date="2019-06" db="EMBL/GenBank/DDBJ databases">
        <title>Thermomonas aquatica sp. nov., isolated from an industrial wastewater treatment plant.</title>
        <authorList>
            <person name="Jeon J.H."/>
            <person name="Park D.-S."/>
        </authorList>
    </citation>
    <scope>NUCLEOTIDE SEQUENCE [LARGE SCALE GENOMIC DNA]</scope>
    <source>
        <strain evidence="2 3">SY21</strain>
    </source>
</reference>
<dbReference type="EMBL" id="CP040871">
    <property type="protein sequence ID" value="QDA58069.1"/>
    <property type="molecule type" value="Genomic_DNA"/>
</dbReference>
<dbReference type="Proteomes" id="UP000308149">
    <property type="component" value="Chromosome"/>
</dbReference>
<gene>
    <name evidence="2" type="ORF">FHQ07_12495</name>
</gene>
<evidence type="ECO:0000313" key="2">
    <source>
        <dbReference type="EMBL" id="QDA58069.1"/>
    </source>
</evidence>
<feature type="transmembrane region" description="Helical" evidence="1">
    <location>
        <begin position="44"/>
        <end position="62"/>
    </location>
</feature>
<proteinExistence type="predicted"/>
<sequence length="65" mass="7267">MKPRAWLARHALGLWFLGIAALGFIRWWMKVGREASSAQAPDAMLWLAGSITMATIGLVALWRSR</sequence>
<protein>
    <submittedName>
        <fullName evidence="2">Uncharacterized protein</fullName>
    </submittedName>
</protein>
<keyword evidence="3" id="KW-1185">Reference proteome</keyword>
<keyword evidence="1" id="KW-0472">Membrane</keyword>
<accession>A0A5B7ZTA5</accession>
<dbReference type="KEGG" id="thes:FHQ07_12495"/>
<keyword evidence="1" id="KW-0812">Transmembrane</keyword>